<name>A0A382QF72_9ZZZZ</name>
<dbReference type="AlphaFoldDB" id="A0A382QF72"/>
<dbReference type="EMBL" id="UINC01113777">
    <property type="protein sequence ID" value="SVC83610.1"/>
    <property type="molecule type" value="Genomic_DNA"/>
</dbReference>
<proteinExistence type="predicted"/>
<sequence>KKILIDSISKEREWQVWFLQYKNKIVGSTAAHSFDEMGENSYRILARTCVFTDELPINNVRTKKQIIEHQSVTPQFFIPACIEWVGLLGKPYGGYSLKNKKLYITTNKNEAGSQKLVHKIWAPMLAKSGCLEYIKDLNYRNTPQSIWRLNPQIFLSQLYKQRLWRYND</sequence>
<gene>
    <name evidence="1" type="ORF">METZ01_LOCUS336464</name>
</gene>
<organism evidence="1">
    <name type="scientific">marine metagenome</name>
    <dbReference type="NCBI Taxonomy" id="408172"/>
    <lineage>
        <taxon>unclassified sequences</taxon>
        <taxon>metagenomes</taxon>
        <taxon>ecological metagenomes</taxon>
    </lineage>
</organism>
<accession>A0A382QF72</accession>
<protein>
    <submittedName>
        <fullName evidence="1">Uncharacterized protein</fullName>
    </submittedName>
</protein>
<reference evidence="1" key="1">
    <citation type="submission" date="2018-05" db="EMBL/GenBank/DDBJ databases">
        <authorList>
            <person name="Lanie J.A."/>
            <person name="Ng W.-L."/>
            <person name="Kazmierczak K.M."/>
            <person name="Andrzejewski T.M."/>
            <person name="Davidsen T.M."/>
            <person name="Wayne K.J."/>
            <person name="Tettelin H."/>
            <person name="Glass J.I."/>
            <person name="Rusch D."/>
            <person name="Podicherti R."/>
            <person name="Tsui H.-C.T."/>
            <person name="Winkler M.E."/>
        </authorList>
    </citation>
    <scope>NUCLEOTIDE SEQUENCE</scope>
</reference>
<feature type="non-terminal residue" evidence="1">
    <location>
        <position position="1"/>
    </location>
</feature>
<evidence type="ECO:0000313" key="1">
    <source>
        <dbReference type="EMBL" id="SVC83610.1"/>
    </source>
</evidence>